<comment type="subunit">
    <text evidence="8">Forms a heterodimer with SLX4.</text>
</comment>
<keyword evidence="5 8" id="KW-0233">DNA recombination</keyword>
<evidence type="ECO:0000256" key="5">
    <source>
        <dbReference type="ARBA" id="ARBA00023172"/>
    </source>
</evidence>
<dbReference type="Pfam" id="PF01541">
    <property type="entry name" value="GIY-YIG"/>
    <property type="match status" value="1"/>
</dbReference>
<dbReference type="OrthoDB" id="24645at2759"/>
<dbReference type="AlphaFoldDB" id="A0A2C5XKE2"/>
<evidence type="ECO:0000256" key="9">
    <source>
        <dbReference type="SAM" id="MobiDB-lite"/>
    </source>
</evidence>
<keyword evidence="3 8" id="KW-0227">DNA damage</keyword>
<keyword evidence="6 8" id="KW-0234">DNA repair</keyword>
<keyword evidence="1 8" id="KW-0540">Nuclease</keyword>
<evidence type="ECO:0000256" key="1">
    <source>
        <dbReference type="ARBA" id="ARBA00022722"/>
    </source>
</evidence>
<dbReference type="GO" id="GO:0008821">
    <property type="term" value="F:crossover junction DNA endonuclease activity"/>
    <property type="evidence" value="ECO:0007669"/>
    <property type="project" value="TreeGrafter"/>
</dbReference>
<evidence type="ECO:0000256" key="3">
    <source>
        <dbReference type="ARBA" id="ARBA00022763"/>
    </source>
</evidence>
<dbReference type="InterPro" id="IPR000305">
    <property type="entry name" value="GIY-YIG_endonuc"/>
</dbReference>
<dbReference type="InterPro" id="IPR048749">
    <property type="entry name" value="SLX1_C"/>
</dbReference>
<organism evidence="11 12">
    <name type="scientific">Ophiocordyceps australis</name>
    <dbReference type="NCBI Taxonomy" id="1399860"/>
    <lineage>
        <taxon>Eukaryota</taxon>
        <taxon>Fungi</taxon>
        <taxon>Dikarya</taxon>
        <taxon>Ascomycota</taxon>
        <taxon>Pezizomycotina</taxon>
        <taxon>Sordariomycetes</taxon>
        <taxon>Hypocreomycetidae</taxon>
        <taxon>Hypocreales</taxon>
        <taxon>Ophiocordycipitaceae</taxon>
        <taxon>Ophiocordyceps</taxon>
    </lineage>
</organism>
<comment type="caution">
    <text evidence="11">The sequence shown here is derived from an EMBL/GenBank/DDBJ whole genome shotgun (WGS) entry which is preliminary data.</text>
</comment>
<dbReference type="GO" id="GO:0000724">
    <property type="term" value="P:double-strand break repair via homologous recombination"/>
    <property type="evidence" value="ECO:0007669"/>
    <property type="project" value="TreeGrafter"/>
</dbReference>
<dbReference type="Pfam" id="PF21202">
    <property type="entry name" value="SLX1_C"/>
    <property type="match status" value="1"/>
</dbReference>
<proteinExistence type="inferred from homology"/>
<dbReference type="InterPro" id="IPR027520">
    <property type="entry name" value="Slx1"/>
</dbReference>
<name>A0A2C5XKE2_9HYPO</name>
<evidence type="ECO:0000256" key="8">
    <source>
        <dbReference type="HAMAP-Rule" id="MF_03100"/>
    </source>
</evidence>
<keyword evidence="4 8" id="KW-0378">Hydrolase</keyword>
<evidence type="ECO:0000256" key="4">
    <source>
        <dbReference type="ARBA" id="ARBA00022801"/>
    </source>
</evidence>
<comment type="similarity">
    <text evidence="8">Belongs to the SLX1 family.</text>
</comment>
<keyword evidence="12" id="KW-1185">Reference proteome</keyword>
<protein>
    <recommendedName>
        <fullName evidence="10">GIY-YIG domain-containing protein</fullName>
    </recommendedName>
</protein>
<accession>A0A2C5XKE2</accession>
<dbReference type="GO" id="GO:0017108">
    <property type="term" value="F:5'-flap endonuclease activity"/>
    <property type="evidence" value="ECO:0007669"/>
    <property type="project" value="InterPro"/>
</dbReference>
<gene>
    <name evidence="11" type="ORF">CDD81_1734</name>
</gene>
<feature type="region of interest" description="Disordered" evidence="9">
    <location>
        <begin position="41"/>
        <end position="66"/>
    </location>
</feature>
<dbReference type="PROSITE" id="PS50164">
    <property type="entry name" value="GIY_YIG"/>
    <property type="match status" value="1"/>
</dbReference>
<dbReference type="InterPro" id="IPR013083">
    <property type="entry name" value="Znf_RING/FYVE/PHD"/>
</dbReference>
<dbReference type="Proteomes" id="UP000226192">
    <property type="component" value="Unassembled WGS sequence"/>
</dbReference>
<comment type="subcellular location">
    <subcellularLocation>
        <location evidence="8">Nucleus</location>
    </subcellularLocation>
</comment>
<evidence type="ECO:0000256" key="2">
    <source>
        <dbReference type="ARBA" id="ARBA00022759"/>
    </source>
</evidence>
<reference evidence="11 12" key="1">
    <citation type="submission" date="2017-06" db="EMBL/GenBank/DDBJ databases">
        <title>Ant-infecting Ophiocordyceps genomes reveal a high diversity of potential behavioral manipulation genes and a possible major role for enterotoxins.</title>
        <authorList>
            <person name="De Bekker C."/>
            <person name="Evans H.C."/>
            <person name="Brachmann A."/>
            <person name="Hughes D.P."/>
        </authorList>
    </citation>
    <scope>NUCLEOTIDE SEQUENCE [LARGE SCALE GENOMIC DNA]</scope>
    <source>
        <strain evidence="11 12">Map64</strain>
    </source>
</reference>
<dbReference type="Gene3D" id="3.30.40.10">
    <property type="entry name" value="Zinc/RING finger domain, C3HC4 (zinc finger)"/>
    <property type="match status" value="1"/>
</dbReference>
<comment type="function">
    <text evidence="8">Catalytic subunit of the SLX1-SLX4 structure-specific endonuclease that resolves DNA secondary structures generated during DNA repair and recombination. Has endonuclease activity towards branched DNA substrates, introducing single-strand cuts in duplex DNA close to junctions with ss-DNA.</text>
</comment>
<dbReference type="Gene3D" id="3.40.1440.10">
    <property type="entry name" value="GIY-YIG endonuclease"/>
    <property type="match status" value="1"/>
</dbReference>
<dbReference type="InterPro" id="IPR050381">
    <property type="entry name" value="SLX1_endonuclease"/>
</dbReference>
<dbReference type="PANTHER" id="PTHR20208">
    <property type="entry name" value="STRUCTURE-SPECIFIC ENDONUCLEASE SUBUNIT SLX1"/>
    <property type="match status" value="1"/>
</dbReference>
<dbReference type="PANTHER" id="PTHR20208:SF10">
    <property type="entry name" value="STRUCTURE-SPECIFIC ENDONUCLEASE SUBUNIT SLX1"/>
    <property type="match status" value="1"/>
</dbReference>
<dbReference type="SUPFAM" id="SSF82771">
    <property type="entry name" value="GIY-YIG endonuclease"/>
    <property type="match status" value="1"/>
</dbReference>
<keyword evidence="2 8" id="KW-0255">Endonuclease</keyword>
<evidence type="ECO:0000256" key="6">
    <source>
        <dbReference type="ARBA" id="ARBA00023204"/>
    </source>
</evidence>
<dbReference type="HAMAP" id="MF_03100">
    <property type="entry name" value="Endonuc_su_Slx1"/>
    <property type="match status" value="1"/>
</dbReference>
<dbReference type="EMBL" id="NJET01000015">
    <property type="protein sequence ID" value="PHH65648.1"/>
    <property type="molecule type" value="Genomic_DNA"/>
</dbReference>
<dbReference type="GO" id="GO:0033557">
    <property type="term" value="C:Slx1-Slx4 complex"/>
    <property type="evidence" value="ECO:0007669"/>
    <property type="project" value="UniProtKB-UniRule"/>
</dbReference>
<keyword evidence="7 8" id="KW-0539">Nucleus</keyword>
<comment type="caution">
    <text evidence="8">Lacks conserved residue(s) required for the propagation of feature annotation.</text>
</comment>
<sequence length="313" mass="34923">MTKHLHLDEQYLGMPLVVKPLPALYTVYVLRSTVRNASLYVGSTPNPPRRLKQHNGETKGGARRTARRALRPWQMMMLISGFPSSIAALKFEWALTHSHLSLHIPAESRLQMSPRRKKGIKAVVTNIGVLTGVSSFVRWPLNLHFFSPDAHAAWEDWKETTGDGHRPGLQITTDFDAPVDPKAAAKAARGIYGLPLNYKPIKAYVEKANEVVTFERQGNCVHCDQELLSGQGLHAMCPRDDCTAMGHLDCWSRHALSDDKQDEVIPIGCSCPACGGEIRWADMVKELSLRIRGQGEVTKLLSKKKSRNKDNDD</sequence>
<dbReference type="STRING" id="1399860.A0A2C5XKE2"/>
<dbReference type="InterPro" id="IPR035901">
    <property type="entry name" value="GIY-YIG_endonuc_sf"/>
</dbReference>
<feature type="domain" description="GIY-YIG" evidence="10">
    <location>
        <begin position="23"/>
        <end position="105"/>
    </location>
</feature>
<evidence type="ECO:0000259" key="10">
    <source>
        <dbReference type="PROSITE" id="PS50164"/>
    </source>
</evidence>
<evidence type="ECO:0000256" key="7">
    <source>
        <dbReference type="ARBA" id="ARBA00023242"/>
    </source>
</evidence>
<evidence type="ECO:0000313" key="11">
    <source>
        <dbReference type="EMBL" id="PHH65648.1"/>
    </source>
</evidence>
<comment type="cofactor">
    <cofactor evidence="8">
        <name>a divalent metal cation</name>
        <dbReference type="ChEBI" id="CHEBI:60240"/>
    </cofactor>
</comment>
<evidence type="ECO:0000313" key="12">
    <source>
        <dbReference type="Proteomes" id="UP000226192"/>
    </source>
</evidence>